<protein>
    <recommendedName>
        <fullName evidence="5">Tetratricopeptide repeat protein</fullName>
    </recommendedName>
</protein>
<evidence type="ECO:0000313" key="4">
    <source>
        <dbReference type="Proteomes" id="UP001527925"/>
    </source>
</evidence>
<evidence type="ECO:0000313" key="3">
    <source>
        <dbReference type="EMBL" id="KAL2913216.1"/>
    </source>
</evidence>
<evidence type="ECO:0000256" key="1">
    <source>
        <dbReference type="ARBA" id="ARBA00023054"/>
    </source>
</evidence>
<dbReference type="PANTHER" id="PTHR21549:SF1">
    <property type="entry name" value="COILED-COIL DOMAIN-CONTAINING PROTEIN 148"/>
    <property type="match status" value="1"/>
</dbReference>
<feature type="coiled-coil region" evidence="2">
    <location>
        <begin position="589"/>
        <end position="620"/>
    </location>
</feature>
<proteinExistence type="predicted"/>
<feature type="coiled-coil region" evidence="2">
    <location>
        <begin position="346"/>
        <end position="384"/>
    </location>
</feature>
<dbReference type="InterPro" id="IPR011990">
    <property type="entry name" value="TPR-like_helical_dom_sf"/>
</dbReference>
<sequence>MARPTDDQILDAIFAGGEIWIPGTPLGVADDSCPAAARIDDRTLMQLKQLESDAVALAEQNDLAKALETLTRAVELCPTYASAYNNRAQVQRLLGNEAAAYDDLCKAIEHGSTTQSQQTLKQAYTQRAILRRKRGDEAGAEADFAKGAQYGNEIAKGMVKNNPYAKLTHSASPPADLQKMNEANRQRLRYSEISTKPGIDSTIEVSLLRRQLMLRKRNIERESLEQQMAILDKVKLSTPAIEEKIAAVELSKLAQHANNQFQKHRLAWREENARLQKWRAFLESDLRDGVASFFRAACDDPAAYVDAVRQIADQEVSDDSELDKEHIHAKLQALAGMLVAEKSAKRDLGEKAIAGLRARIDALKQELNSLVAEDDRRIARLEEDIAAATPTAHATSIEDLQLQDPWVQFDGSVQKLSAVESVDPILTARCRADVLRLVSWFKEQMHHLHTSYADVTSDKHDGWPPMQHARFEKLRGEYPPEMRGRHALWLERARMEFPRFTVKQIEAHEAWTARQIAYKSRRRSLRNAFRQHMDALVHLTLQQYAEASQVYAVHAAQMCDREERLHRLEATQDKLKRWRDQRVQQLRLAAEQRHRAIEAQLELEHARAEHETRRRAAERERIAAYFAHKQALVAKQLEAAKRVEAALALEREARRPVNEERVALRESLRLQKIEERKAAVEEARERQRELERQLDALRRTVAVDAKSDWGRILADTTATAEHKKPVDEPDWFKNYSFSTESVLKDKRAQLSVALHRHGLQGNEYARQILAAMQPKHARPEQASSVQLG</sequence>
<dbReference type="InterPro" id="IPR019734">
    <property type="entry name" value="TPR_rpt"/>
</dbReference>
<dbReference type="PANTHER" id="PTHR21549">
    <property type="entry name" value="MUTATED IN BLADDER CANCER 1"/>
    <property type="match status" value="1"/>
</dbReference>
<dbReference type="SMART" id="SM00028">
    <property type="entry name" value="TPR"/>
    <property type="match status" value="2"/>
</dbReference>
<reference evidence="3 4" key="1">
    <citation type="submission" date="2023-09" db="EMBL/GenBank/DDBJ databases">
        <title>Pangenome analysis of Batrachochytrium dendrobatidis and related Chytrids.</title>
        <authorList>
            <person name="Yacoub M.N."/>
            <person name="Stajich J.E."/>
            <person name="James T.Y."/>
        </authorList>
    </citation>
    <scope>NUCLEOTIDE SEQUENCE [LARGE SCALE GENOMIC DNA]</scope>
    <source>
        <strain evidence="3 4">JEL0888</strain>
    </source>
</reference>
<name>A0ABR4N194_9FUNG</name>
<evidence type="ECO:0000256" key="2">
    <source>
        <dbReference type="SAM" id="Coils"/>
    </source>
</evidence>
<dbReference type="Gene3D" id="1.25.40.10">
    <property type="entry name" value="Tetratricopeptide repeat domain"/>
    <property type="match status" value="1"/>
</dbReference>
<dbReference type="SUPFAM" id="SSF48452">
    <property type="entry name" value="TPR-like"/>
    <property type="match status" value="1"/>
</dbReference>
<organism evidence="3 4">
    <name type="scientific">Polyrhizophydium stewartii</name>
    <dbReference type="NCBI Taxonomy" id="2732419"/>
    <lineage>
        <taxon>Eukaryota</taxon>
        <taxon>Fungi</taxon>
        <taxon>Fungi incertae sedis</taxon>
        <taxon>Chytridiomycota</taxon>
        <taxon>Chytridiomycota incertae sedis</taxon>
        <taxon>Chytridiomycetes</taxon>
        <taxon>Rhizophydiales</taxon>
        <taxon>Rhizophydiales incertae sedis</taxon>
        <taxon>Polyrhizophydium</taxon>
    </lineage>
</organism>
<dbReference type="InterPro" id="IPR039902">
    <property type="entry name" value="CCDC148/CCDC112"/>
</dbReference>
<accession>A0ABR4N194</accession>
<dbReference type="Proteomes" id="UP001527925">
    <property type="component" value="Unassembled WGS sequence"/>
</dbReference>
<keyword evidence="1 2" id="KW-0175">Coiled coil</keyword>
<feature type="coiled-coil region" evidence="2">
    <location>
        <begin position="670"/>
        <end position="700"/>
    </location>
</feature>
<dbReference type="Pfam" id="PF13414">
    <property type="entry name" value="TPR_11"/>
    <property type="match status" value="1"/>
</dbReference>
<dbReference type="EMBL" id="JADGIZ020000050">
    <property type="protein sequence ID" value="KAL2913216.1"/>
    <property type="molecule type" value="Genomic_DNA"/>
</dbReference>
<keyword evidence="4" id="KW-1185">Reference proteome</keyword>
<comment type="caution">
    <text evidence="3">The sequence shown here is derived from an EMBL/GenBank/DDBJ whole genome shotgun (WGS) entry which is preliminary data.</text>
</comment>
<gene>
    <name evidence="3" type="ORF">HK105_207335</name>
</gene>
<evidence type="ECO:0008006" key="5">
    <source>
        <dbReference type="Google" id="ProtNLM"/>
    </source>
</evidence>